<evidence type="ECO:0000256" key="13">
    <source>
        <dbReference type="ARBA" id="ARBA00029437"/>
    </source>
</evidence>
<feature type="binding site" description="via carbamate group" evidence="15">
    <location>
        <position position="121"/>
    </location>
    <ligand>
        <name>Mg(2+)</name>
        <dbReference type="ChEBI" id="CHEBI:18420"/>
    </ligand>
</feature>
<evidence type="ECO:0000256" key="4">
    <source>
        <dbReference type="ARBA" id="ARBA00022714"/>
    </source>
</evidence>
<reference evidence="18 19" key="1">
    <citation type="journal article" date="2016" name="Antonie Van Leeuwenhoek">
        <title>Denitratimonas tolerans gen. nov., sp. nov., a denitrifying bacterium isolated from a bioreactor for tannery wastewater treatment.</title>
        <authorList>
            <person name="Han S.I."/>
            <person name="Kim J.O."/>
            <person name="Lee Y.R."/>
            <person name="Ekpeghere K.I."/>
            <person name="Koh S.C."/>
            <person name="Whang K.S."/>
        </authorList>
    </citation>
    <scope>NUCLEOTIDE SEQUENCE [LARGE SCALE GENOMIC DNA]</scope>
    <source>
        <strain evidence="18 19">KACC 17565</strain>
    </source>
</reference>
<evidence type="ECO:0000256" key="15">
    <source>
        <dbReference type="HAMAP-Rule" id="MF_00012"/>
    </source>
</evidence>
<dbReference type="GO" id="GO:0009099">
    <property type="term" value="P:L-valine biosynthetic process"/>
    <property type="evidence" value="ECO:0007669"/>
    <property type="project" value="UniProtKB-UniRule"/>
</dbReference>
<feature type="active site" description="Proton acceptor" evidence="15">
    <location>
        <position position="466"/>
    </location>
</feature>
<comment type="catalytic activity">
    <reaction evidence="11">
        <text>(2R)-2,3-dihydroxy-3-methylbutanoate = 3-methyl-2-oxobutanoate + H2O</text>
        <dbReference type="Rhea" id="RHEA:24809"/>
        <dbReference type="ChEBI" id="CHEBI:11851"/>
        <dbReference type="ChEBI" id="CHEBI:15377"/>
        <dbReference type="ChEBI" id="CHEBI:49072"/>
        <dbReference type="EC" id="4.2.1.9"/>
    </reaction>
    <physiologicalReaction direction="left-to-right" evidence="11">
        <dbReference type="Rhea" id="RHEA:24810"/>
    </physiologicalReaction>
</comment>
<comment type="pathway">
    <text evidence="13 15">Amino-acid biosynthesis; L-isoleucine biosynthesis; L-isoleucine from 2-oxobutanoate: step 3/4.</text>
</comment>
<dbReference type="EC" id="4.2.1.9" evidence="14 15"/>
<comment type="pathway">
    <text evidence="12 15">Amino-acid biosynthesis; L-valine biosynthesis; L-valine from pyruvate: step 3/4.</text>
</comment>
<dbReference type="RefSeq" id="WP_337336169.1">
    <property type="nucleotide sequence ID" value="NZ_JBBDHC010000020.1"/>
</dbReference>
<feature type="binding site" evidence="15">
    <location>
        <position position="120"/>
    </location>
    <ligand>
        <name>Mg(2+)</name>
        <dbReference type="ChEBI" id="CHEBI:18420"/>
    </ligand>
</feature>
<dbReference type="AlphaFoldDB" id="A0AAW9R5C9"/>
<name>A0AAW9R5C9_9GAMM</name>
<protein>
    <recommendedName>
        <fullName evidence="14 15">Dihydroxy-acid dehydratase</fullName>
        <shortName evidence="15">DAD</shortName>
        <ecNumber evidence="14 15">4.2.1.9</ecNumber>
    </recommendedName>
</protein>
<keyword evidence="19" id="KW-1185">Reference proteome</keyword>
<comment type="cofactor">
    <cofactor evidence="15">
        <name>[2Fe-2S] cluster</name>
        <dbReference type="ChEBI" id="CHEBI:190135"/>
    </cofactor>
    <text evidence="15">Binds 1 [2Fe-2S] cluster per subunit. This cluster acts as a Lewis acid cofactor.</text>
</comment>
<evidence type="ECO:0000313" key="19">
    <source>
        <dbReference type="Proteomes" id="UP001364472"/>
    </source>
</evidence>
<dbReference type="NCBIfam" id="NF002068">
    <property type="entry name" value="PRK00911.1"/>
    <property type="match status" value="1"/>
</dbReference>
<keyword evidence="6 15" id="KW-0460">Magnesium</keyword>
<evidence type="ECO:0000256" key="1">
    <source>
        <dbReference type="ARBA" id="ARBA00001946"/>
    </source>
</evidence>
<feature type="binding site" evidence="15">
    <location>
        <position position="440"/>
    </location>
    <ligand>
        <name>Mg(2+)</name>
        <dbReference type="ChEBI" id="CHEBI:18420"/>
    </ligand>
</feature>
<comment type="caution">
    <text evidence="15">Lacks conserved residue(s) required for the propagation of feature annotation.</text>
</comment>
<dbReference type="InterPro" id="IPR037237">
    <property type="entry name" value="IlvD/EDD_N"/>
</dbReference>
<feature type="modified residue" description="N6-carboxylysine" evidence="15">
    <location>
        <position position="121"/>
    </location>
</feature>
<dbReference type="GO" id="GO:0051537">
    <property type="term" value="F:2 iron, 2 sulfur cluster binding"/>
    <property type="evidence" value="ECO:0007669"/>
    <property type="project" value="UniProtKB-UniRule"/>
</dbReference>
<evidence type="ECO:0000256" key="9">
    <source>
        <dbReference type="ARBA" id="ARBA00023239"/>
    </source>
</evidence>
<evidence type="ECO:0000256" key="3">
    <source>
        <dbReference type="ARBA" id="ARBA00022605"/>
    </source>
</evidence>
<dbReference type="PROSITE" id="PS00887">
    <property type="entry name" value="ILVD_EDD_2"/>
    <property type="match status" value="1"/>
</dbReference>
<feature type="domain" description="Dihydroxy-acid/6-phosphogluconate dehydratase N-terminal" evidence="16">
    <location>
        <begin position="31"/>
        <end position="346"/>
    </location>
</feature>
<keyword evidence="9 15" id="KW-0456">Lyase</keyword>
<dbReference type="Proteomes" id="UP001364472">
    <property type="component" value="Unassembled WGS sequence"/>
</dbReference>
<dbReference type="InterPro" id="IPR056740">
    <property type="entry name" value="ILV_EDD_C"/>
</dbReference>
<keyword evidence="5 15" id="KW-0479">Metal-binding</keyword>
<sequence>MHSDAIKTGPDHAAARAMLRATGLSGEDIRKPLIAVVHTWTDVSPCNLNLRDLAQDVKRGVIEAGGTPFEFNTIAVTDGIAMGSPGMCASLPSREVIADSIELAVRGHCLDGVVVLCGCDKTIPAAAMALARLDLPGLMLYGGSIMPGCHKDQAITIQDVFEAVGAHAAGTIDDRELEEIEGEACPGAGACGGQFTANTMALATTFLGLAPVGFNDIPAPDPAKHAAAHACGLRVMELVRQGISARSFVTPESVRNATVAANATAGSTNTVLHMLAIAREAGFHFELDAFDEISRRTPVIADLKPGGRFMAPDMHAAGGSRLLGQRLMEAGLITDQPTVSGKTLFEEFASAQETPGQEVLLTIEKPVKARGGYGIVYGNIAPDGCVVKLAGHEALRFEGTARVFDGEDAAFRAVQHRRIVAGDVVVIRGEGPVGGPGMREMLAVTAALIGQGLGGEVALITDGRFSGATYGFMVGHICPEAALGGPIGRLVDGDRIVIDVDARTISTDADLDARPVSWQPHRVEESGALAKFAALVSPASEGAVTAFPPRRE</sequence>
<dbReference type="GO" id="GO:0000287">
    <property type="term" value="F:magnesium ion binding"/>
    <property type="evidence" value="ECO:0007669"/>
    <property type="project" value="UniProtKB-UniRule"/>
</dbReference>
<feature type="domain" description="Dihydroxy-acid/6-phosphogluconate dehydratase C-terminal" evidence="17">
    <location>
        <begin position="358"/>
        <end position="543"/>
    </location>
</feature>
<dbReference type="GO" id="GO:0004160">
    <property type="term" value="F:dihydroxy-acid dehydratase activity"/>
    <property type="evidence" value="ECO:0007669"/>
    <property type="project" value="UniProtKB-UniRule"/>
</dbReference>
<evidence type="ECO:0000256" key="2">
    <source>
        <dbReference type="ARBA" id="ARBA00006486"/>
    </source>
</evidence>
<dbReference type="SUPFAM" id="SSF143975">
    <property type="entry name" value="IlvD/EDD N-terminal domain-like"/>
    <property type="match status" value="1"/>
</dbReference>
<dbReference type="PANTHER" id="PTHR21000:SF5">
    <property type="entry name" value="DIHYDROXY-ACID DEHYDRATASE, MITOCHONDRIAL"/>
    <property type="match status" value="1"/>
</dbReference>
<evidence type="ECO:0000256" key="7">
    <source>
        <dbReference type="ARBA" id="ARBA00023004"/>
    </source>
</evidence>
<evidence type="ECO:0000256" key="11">
    <source>
        <dbReference type="ARBA" id="ARBA00029304"/>
    </source>
</evidence>
<dbReference type="PROSITE" id="PS00886">
    <property type="entry name" value="ILVD_EDD_1"/>
    <property type="match status" value="1"/>
</dbReference>
<comment type="cofactor">
    <cofactor evidence="1 15">
        <name>Mg(2+)</name>
        <dbReference type="ChEBI" id="CHEBI:18420"/>
    </cofactor>
</comment>
<evidence type="ECO:0000256" key="12">
    <source>
        <dbReference type="ARBA" id="ARBA00029436"/>
    </source>
</evidence>
<dbReference type="GO" id="GO:0009097">
    <property type="term" value="P:isoleucine biosynthetic process"/>
    <property type="evidence" value="ECO:0007669"/>
    <property type="project" value="UniProtKB-UniRule"/>
</dbReference>
<keyword evidence="3 15" id="KW-0028">Amino-acid biosynthesis</keyword>
<dbReference type="Pfam" id="PF24877">
    <property type="entry name" value="ILV_EDD_C"/>
    <property type="match status" value="1"/>
</dbReference>
<dbReference type="FunFam" id="3.50.30.80:FF:000001">
    <property type="entry name" value="Dihydroxy-acid dehydratase"/>
    <property type="match status" value="1"/>
</dbReference>
<dbReference type="InterPro" id="IPR050165">
    <property type="entry name" value="DHAD_IlvD/Edd"/>
</dbReference>
<proteinExistence type="inferred from homology"/>
<dbReference type="PANTHER" id="PTHR21000">
    <property type="entry name" value="DIHYDROXY-ACID DEHYDRATASE DAD"/>
    <property type="match status" value="1"/>
</dbReference>
<dbReference type="Gene3D" id="3.50.30.80">
    <property type="entry name" value="IlvD/EDD C-terminal domain-like"/>
    <property type="match status" value="1"/>
</dbReference>
<keyword evidence="4 15" id="KW-0001">2Fe-2S</keyword>
<feature type="binding site" evidence="15">
    <location>
        <position position="78"/>
    </location>
    <ligand>
        <name>Mg(2+)</name>
        <dbReference type="ChEBI" id="CHEBI:18420"/>
    </ligand>
</feature>
<comment type="similarity">
    <text evidence="2 15">Belongs to the IlvD/Edd family.</text>
</comment>
<evidence type="ECO:0000256" key="6">
    <source>
        <dbReference type="ARBA" id="ARBA00022842"/>
    </source>
</evidence>
<evidence type="ECO:0000256" key="5">
    <source>
        <dbReference type="ARBA" id="ARBA00022723"/>
    </source>
</evidence>
<evidence type="ECO:0000259" key="17">
    <source>
        <dbReference type="Pfam" id="PF24877"/>
    </source>
</evidence>
<comment type="catalytic activity">
    <reaction evidence="15">
        <text>(2R,3R)-2,3-dihydroxy-3-methylpentanoate = (S)-3-methyl-2-oxopentanoate + H2O</text>
        <dbReference type="Rhea" id="RHEA:27694"/>
        <dbReference type="ChEBI" id="CHEBI:15377"/>
        <dbReference type="ChEBI" id="CHEBI:35146"/>
        <dbReference type="ChEBI" id="CHEBI:49258"/>
        <dbReference type="EC" id="4.2.1.9"/>
    </reaction>
</comment>
<feature type="binding site" evidence="15">
    <location>
        <position position="46"/>
    </location>
    <ligand>
        <name>[2Fe-2S] cluster</name>
        <dbReference type="ChEBI" id="CHEBI:190135"/>
    </ligand>
</feature>
<keyword evidence="8 15" id="KW-0411">Iron-sulfur</keyword>
<organism evidence="18 19">
    <name type="scientific">Denitratimonas tolerans</name>
    <dbReference type="NCBI Taxonomy" id="1338420"/>
    <lineage>
        <taxon>Bacteria</taxon>
        <taxon>Pseudomonadati</taxon>
        <taxon>Pseudomonadota</taxon>
        <taxon>Gammaproteobacteria</taxon>
        <taxon>Lysobacterales</taxon>
        <taxon>Lysobacteraceae</taxon>
        <taxon>Denitratimonas</taxon>
    </lineage>
</organism>
<accession>A0AAW9R5C9</accession>
<comment type="caution">
    <text evidence="18">The sequence shown here is derived from an EMBL/GenBank/DDBJ whole genome shotgun (WGS) entry which is preliminary data.</text>
</comment>
<dbReference type="InterPro" id="IPR000581">
    <property type="entry name" value="ILV_EDD_N"/>
</dbReference>
<keyword evidence="7 15" id="KW-0408">Iron</keyword>
<evidence type="ECO:0000256" key="10">
    <source>
        <dbReference type="ARBA" id="ARBA00023304"/>
    </source>
</evidence>
<comment type="subunit">
    <text evidence="15">Homodimer.</text>
</comment>
<keyword evidence="10 15" id="KW-0100">Branched-chain amino acid biosynthesis</keyword>
<gene>
    <name evidence="15" type="primary">ilvD</name>
    <name evidence="18" type="ORF">WB794_12390</name>
</gene>
<dbReference type="HAMAP" id="MF_00012">
    <property type="entry name" value="IlvD"/>
    <property type="match status" value="1"/>
</dbReference>
<dbReference type="EMBL" id="JBBDHC010000020">
    <property type="protein sequence ID" value="MEJ1250470.1"/>
    <property type="molecule type" value="Genomic_DNA"/>
</dbReference>
<dbReference type="InterPro" id="IPR020558">
    <property type="entry name" value="DiOHA_6PGluconate_deHydtase_CS"/>
</dbReference>
<evidence type="ECO:0000256" key="8">
    <source>
        <dbReference type="ARBA" id="ARBA00023014"/>
    </source>
</evidence>
<evidence type="ECO:0000313" key="18">
    <source>
        <dbReference type="EMBL" id="MEJ1250470.1"/>
    </source>
</evidence>
<dbReference type="InterPro" id="IPR042096">
    <property type="entry name" value="Dihydro-acid_dehy_C"/>
</dbReference>
<comment type="function">
    <text evidence="15">Functions in the biosynthesis of branched-chain amino acids. Catalyzes the dehydration of (2R,3R)-2,3-dihydroxy-3-methylpentanoate (2,3-dihydroxy-3-methylvalerate) into 2-oxo-3-methylpentanoate (2-oxo-3-methylvalerate) and of (2R)-2,3-dihydroxy-3-methylbutanoate (2,3-dihydroxyisovalerate) into 2-oxo-3-methylbutanoate (2-oxoisovalerate), the penultimate precursor to L-isoleucine and L-valine, respectively.</text>
</comment>
<dbReference type="InterPro" id="IPR004404">
    <property type="entry name" value="DihydroxyA_deHydtase"/>
</dbReference>
<evidence type="ECO:0000256" key="14">
    <source>
        <dbReference type="ARBA" id="ARBA00029490"/>
    </source>
</evidence>
<dbReference type="Pfam" id="PF00920">
    <property type="entry name" value="ILVD_EDD_N"/>
    <property type="match status" value="1"/>
</dbReference>
<evidence type="ECO:0000259" key="16">
    <source>
        <dbReference type="Pfam" id="PF00920"/>
    </source>
</evidence>
<dbReference type="SUPFAM" id="SSF52016">
    <property type="entry name" value="LeuD/IlvD-like"/>
    <property type="match status" value="1"/>
</dbReference>